<evidence type="ECO:0000313" key="1">
    <source>
        <dbReference type="EMBL" id="CAG8679303.1"/>
    </source>
</evidence>
<dbReference type="Proteomes" id="UP000789702">
    <property type="component" value="Unassembled WGS sequence"/>
</dbReference>
<protein>
    <submittedName>
        <fullName evidence="1">4718_t:CDS:1</fullName>
    </submittedName>
</protein>
<gene>
    <name evidence="1" type="ORF">DHETER_LOCUS10562</name>
</gene>
<accession>A0ACA9P1E3</accession>
<proteinExistence type="predicted"/>
<keyword evidence="2" id="KW-1185">Reference proteome</keyword>
<sequence length="153" mass="17864">KNDSPLSWNAEKYIRQIKNISQIKDHACNPILLKITLTVLPGLLGKTKTSQINRMDLYDEFIMKWFERAQDRLKEEGAAFLENTNEKCRLALFSMPLIRRGNQYWFFHKSLRDHLIACALLDSSKDMSQATLFNKQSIIPGPQFLIERVKHRA</sequence>
<organism evidence="1 2">
    <name type="scientific">Dentiscutata heterogama</name>
    <dbReference type="NCBI Taxonomy" id="1316150"/>
    <lineage>
        <taxon>Eukaryota</taxon>
        <taxon>Fungi</taxon>
        <taxon>Fungi incertae sedis</taxon>
        <taxon>Mucoromycota</taxon>
        <taxon>Glomeromycotina</taxon>
        <taxon>Glomeromycetes</taxon>
        <taxon>Diversisporales</taxon>
        <taxon>Gigasporaceae</taxon>
        <taxon>Dentiscutata</taxon>
    </lineage>
</organism>
<evidence type="ECO:0000313" key="2">
    <source>
        <dbReference type="Proteomes" id="UP000789702"/>
    </source>
</evidence>
<name>A0ACA9P1E3_9GLOM</name>
<feature type="non-terminal residue" evidence="1">
    <location>
        <position position="1"/>
    </location>
</feature>
<feature type="non-terminal residue" evidence="1">
    <location>
        <position position="153"/>
    </location>
</feature>
<dbReference type="EMBL" id="CAJVPU010021020">
    <property type="protein sequence ID" value="CAG8679303.1"/>
    <property type="molecule type" value="Genomic_DNA"/>
</dbReference>
<comment type="caution">
    <text evidence="1">The sequence shown here is derived from an EMBL/GenBank/DDBJ whole genome shotgun (WGS) entry which is preliminary data.</text>
</comment>
<reference evidence="1" key="1">
    <citation type="submission" date="2021-06" db="EMBL/GenBank/DDBJ databases">
        <authorList>
            <person name="Kallberg Y."/>
            <person name="Tangrot J."/>
            <person name="Rosling A."/>
        </authorList>
    </citation>
    <scope>NUCLEOTIDE SEQUENCE</scope>
    <source>
        <strain evidence="1">IL203A</strain>
    </source>
</reference>